<dbReference type="Pfam" id="PF00356">
    <property type="entry name" value="LacI"/>
    <property type="match status" value="1"/>
</dbReference>
<evidence type="ECO:0000313" key="7">
    <source>
        <dbReference type="Proteomes" id="UP001144036"/>
    </source>
</evidence>
<accession>A0ABT4SJF4</accession>
<dbReference type="SMART" id="SM00354">
    <property type="entry name" value="HTH_LACI"/>
    <property type="match status" value="1"/>
</dbReference>
<dbReference type="EMBL" id="JAPNNL010000151">
    <property type="protein sequence ID" value="MDA0637351.1"/>
    <property type="molecule type" value="Genomic_DNA"/>
</dbReference>
<dbReference type="Gene3D" id="1.10.260.40">
    <property type="entry name" value="lambda repressor-like DNA-binding domains"/>
    <property type="match status" value="1"/>
</dbReference>
<comment type="caution">
    <text evidence="6">The sequence shown here is derived from an EMBL/GenBank/DDBJ whole genome shotgun (WGS) entry which is preliminary data.</text>
</comment>
<organism evidence="6 7">
    <name type="scientific">Nonomuraea corallina</name>
    <dbReference type="NCBI Taxonomy" id="2989783"/>
    <lineage>
        <taxon>Bacteria</taxon>
        <taxon>Bacillati</taxon>
        <taxon>Actinomycetota</taxon>
        <taxon>Actinomycetes</taxon>
        <taxon>Streptosporangiales</taxon>
        <taxon>Streptosporangiaceae</taxon>
        <taxon>Nonomuraea</taxon>
    </lineage>
</organism>
<keyword evidence="3" id="KW-0804">Transcription</keyword>
<keyword evidence="7" id="KW-1185">Reference proteome</keyword>
<dbReference type="InterPro" id="IPR028082">
    <property type="entry name" value="Peripla_BP_I"/>
</dbReference>
<name>A0ABT4SJF4_9ACTN</name>
<dbReference type="Gene3D" id="3.40.50.2300">
    <property type="match status" value="2"/>
</dbReference>
<dbReference type="RefSeq" id="WP_270158254.1">
    <property type="nucleotide sequence ID" value="NZ_JAPNNL010000151.1"/>
</dbReference>
<evidence type="ECO:0000256" key="1">
    <source>
        <dbReference type="ARBA" id="ARBA00023015"/>
    </source>
</evidence>
<dbReference type="PANTHER" id="PTHR30146:SF155">
    <property type="entry name" value="ALANINE RACEMASE"/>
    <property type="match status" value="1"/>
</dbReference>
<dbReference type="InterPro" id="IPR046335">
    <property type="entry name" value="LacI/GalR-like_sensor"/>
</dbReference>
<dbReference type="SUPFAM" id="SSF47413">
    <property type="entry name" value="lambda repressor-like DNA-binding domains"/>
    <property type="match status" value="1"/>
</dbReference>
<evidence type="ECO:0000256" key="3">
    <source>
        <dbReference type="ARBA" id="ARBA00023163"/>
    </source>
</evidence>
<sequence length="357" mass="37167">MTASRVTIGDVARHAEVSTSAVSKVLRNAYGVSPAMRTRVLAAIKELGYRPHGAARALRGHTSTLGVLLPDLRNPFFPDLIDGIAEELGDTCYQVVISQAGRDPAGESRAVHALIDQSVGGVVLVAPLSPPADLEVIAKAVPVVVLGRDDRSPHYDAVFGDEEVGAGLVVEHLAGLGHRRIAHLADAAWHGSGRGEPATPPDPRAHAYERAMARLGLGAYADIVRTSYTEEGGRAGVGELLRRPEPPTAVFAGADLVAIGALGALREAGLDVPGDVSVAGYDNSWLAGLAHISLTSVDQPGLTMGRTAARLLLERIGGRTASARISITPTLVTRRTTAAAPPPGHNPDAANFNVTEI</sequence>
<dbReference type="PROSITE" id="PS50932">
    <property type="entry name" value="HTH_LACI_2"/>
    <property type="match status" value="1"/>
</dbReference>
<gene>
    <name evidence="6" type="ORF">OUY22_28440</name>
</gene>
<feature type="domain" description="HTH lacI-type" evidence="5">
    <location>
        <begin position="6"/>
        <end position="60"/>
    </location>
</feature>
<dbReference type="PROSITE" id="PS00356">
    <property type="entry name" value="HTH_LACI_1"/>
    <property type="match status" value="1"/>
</dbReference>
<protein>
    <submittedName>
        <fullName evidence="6">LacI family DNA-binding transcriptional regulator</fullName>
    </submittedName>
</protein>
<dbReference type="InterPro" id="IPR010982">
    <property type="entry name" value="Lambda_DNA-bd_dom_sf"/>
</dbReference>
<dbReference type="Proteomes" id="UP001144036">
    <property type="component" value="Unassembled WGS sequence"/>
</dbReference>
<reference evidence="6" key="1">
    <citation type="submission" date="2022-11" db="EMBL/GenBank/DDBJ databases">
        <title>Nonomuraea corallina sp. nov., a new species of the genus Nonomuraea isolated from sea side sediment in Thai sea.</title>
        <authorList>
            <person name="Ngamcharungchit C."/>
            <person name="Matsumoto A."/>
            <person name="Suriyachadkun C."/>
            <person name="Panbangred W."/>
            <person name="Inahashi Y."/>
            <person name="Intra B."/>
        </authorList>
    </citation>
    <scope>NUCLEOTIDE SEQUENCE</scope>
    <source>
        <strain evidence="6">MCN248</strain>
    </source>
</reference>
<dbReference type="SUPFAM" id="SSF53822">
    <property type="entry name" value="Periplasmic binding protein-like I"/>
    <property type="match status" value="1"/>
</dbReference>
<evidence type="ECO:0000259" key="5">
    <source>
        <dbReference type="PROSITE" id="PS50932"/>
    </source>
</evidence>
<evidence type="ECO:0000256" key="4">
    <source>
        <dbReference type="SAM" id="MobiDB-lite"/>
    </source>
</evidence>
<dbReference type="CDD" id="cd06267">
    <property type="entry name" value="PBP1_LacI_sugar_binding-like"/>
    <property type="match status" value="1"/>
</dbReference>
<keyword evidence="1" id="KW-0805">Transcription regulation</keyword>
<dbReference type="CDD" id="cd01392">
    <property type="entry name" value="HTH_LacI"/>
    <property type="match status" value="1"/>
</dbReference>
<dbReference type="PANTHER" id="PTHR30146">
    <property type="entry name" value="LACI-RELATED TRANSCRIPTIONAL REPRESSOR"/>
    <property type="match status" value="1"/>
</dbReference>
<evidence type="ECO:0000256" key="2">
    <source>
        <dbReference type="ARBA" id="ARBA00023125"/>
    </source>
</evidence>
<dbReference type="Pfam" id="PF13377">
    <property type="entry name" value="Peripla_BP_3"/>
    <property type="match status" value="1"/>
</dbReference>
<feature type="region of interest" description="Disordered" evidence="4">
    <location>
        <begin position="336"/>
        <end position="357"/>
    </location>
</feature>
<evidence type="ECO:0000313" key="6">
    <source>
        <dbReference type="EMBL" id="MDA0637351.1"/>
    </source>
</evidence>
<dbReference type="GO" id="GO:0003677">
    <property type="term" value="F:DNA binding"/>
    <property type="evidence" value="ECO:0007669"/>
    <property type="project" value="UniProtKB-KW"/>
</dbReference>
<keyword evidence="2 6" id="KW-0238">DNA-binding</keyword>
<dbReference type="InterPro" id="IPR000843">
    <property type="entry name" value="HTH_LacI"/>
</dbReference>
<proteinExistence type="predicted"/>